<dbReference type="PRINTS" id="PR00111">
    <property type="entry name" value="ABHYDROLASE"/>
</dbReference>
<dbReference type="InterPro" id="IPR000073">
    <property type="entry name" value="AB_hydrolase_1"/>
</dbReference>
<accession>A0A7C1JMH1</accession>
<keyword evidence="2" id="KW-0378">Hydrolase</keyword>
<dbReference type="PANTHER" id="PTHR43798">
    <property type="entry name" value="MONOACYLGLYCEROL LIPASE"/>
    <property type="match status" value="1"/>
</dbReference>
<dbReference type="EMBL" id="DSMG01000004">
    <property type="protein sequence ID" value="HDX29945.1"/>
    <property type="molecule type" value="Genomic_DNA"/>
</dbReference>
<sequence length="276" mass="30348">MSESSVWYTFETDTGAIAYEVISPPTGDPAPTLILLHNFMSTGRAAWGPLLEQLSRQYRILLPDLPGHGRSIGHPSGFHHRAMAQQLAALLEYEGATEAHLAGCSSGGMLAQWMVVEKLVWPATLTLVSTTYSANPATTGHVAPLEPAHFQAGPRWMEATARLHDPYHYDGYYAEILLAGFRRLRPETLIDLQLEALTQFTMPVCLIHGAEDEFFPAAIPQAMAAALPHAELHLIPQQTHALIFRQPWRIAEIMVQFLSAHATADGRHLPHTAPAT</sequence>
<reference evidence="2" key="1">
    <citation type="journal article" date="2020" name="mSystems">
        <title>Genome- and Community-Level Interaction Insights into Carbon Utilization and Element Cycling Functions of Hydrothermarchaeota in Hydrothermal Sediment.</title>
        <authorList>
            <person name="Zhou Z."/>
            <person name="Liu Y."/>
            <person name="Xu W."/>
            <person name="Pan J."/>
            <person name="Luo Z.H."/>
            <person name="Li M."/>
        </authorList>
    </citation>
    <scope>NUCLEOTIDE SEQUENCE [LARGE SCALE GENOMIC DNA]</scope>
    <source>
        <strain evidence="2">SpSt-289</strain>
    </source>
</reference>
<dbReference type="InterPro" id="IPR050266">
    <property type="entry name" value="AB_hydrolase_sf"/>
</dbReference>
<organism evidence="2">
    <name type="scientific">Caldilinea aerophila</name>
    <dbReference type="NCBI Taxonomy" id="133453"/>
    <lineage>
        <taxon>Bacteria</taxon>
        <taxon>Bacillati</taxon>
        <taxon>Chloroflexota</taxon>
        <taxon>Caldilineae</taxon>
        <taxon>Caldilineales</taxon>
        <taxon>Caldilineaceae</taxon>
        <taxon>Caldilinea</taxon>
    </lineage>
</organism>
<dbReference type="GO" id="GO:0047372">
    <property type="term" value="F:monoacylglycerol lipase activity"/>
    <property type="evidence" value="ECO:0007669"/>
    <property type="project" value="TreeGrafter"/>
</dbReference>
<name>A0A7C1JMH1_9CHLR</name>
<dbReference type="GO" id="GO:0016020">
    <property type="term" value="C:membrane"/>
    <property type="evidence" value="ECO:0007669"/>
    <property type="project" value="TreeGrafter"/>
</dbReference>
<protein>
    <submittedName>
        <fullName evidence="2">Alpha/beta hydrolase</fullName>
    </submittedName>
</protein>
<dbReference type="InterPro" id="IPR029058">
    <property type="entry name" value="AB_hydrolase_fold"/>
</dbReference>
<dbReference type="Gene3D" id="3.40.50.1820">
    <property type="entry name" value="alpha/beta hydrolase"/>
    <property type="match status" value="1"/>
</dbReference>
<gene>
    <name evidence="2" type="ORF">ENQ20_00450</name>
</gene>
<dbReference type="AlphaFoldDB" id="A0A7C1JMH1"/>
<feature type="domain" description="AB hydrolase-1" evidence="1">
    <location>
        <begin position="42"/>
        <end position="247"/>
    </location>
</feature>
<evidence type="ECO:0000313" key="2">
    <source>
        <dbReference type="EMBL" id="HDX29945.1"/>
    </source>
</evidence>
<dbReference type="SUPFAM" id="SSF53474">
    <property type="entry name" value="alpha/beta-Hydrolases"/>
    <property type="match status" value="1"/>
</dbReference>
<dbReference type="Pfam" id="PF12697">
    <property type="entry name" value="Abhydrolase_6"/>
    <property type="match status" value="1"/>
</dbReference>
<dbReference type="PANTHER" id="PTHR43798:SF33">
    <property type="entry name" value="HYDROLASE, PUTATIVE (AFU_ORTHOLOGUE AFUA_2G14860)-RELATED"/>
    <property type="match status" value="1"/>
</dbReference>
<comment type="caution">
    <text evidence="2">The sequence shown here is derived from an EMBL/GenBank/DDBJ whole genome shotgun (WGS) entry which is preliminary data.</text>
</comment>
<proteinExistence type="predicted"/>
<evidence type="ECO:0000259" key="1">
    <source>
        <dbReference type="Pfam" id="PF12697"/>
    </source>
</evidence>
<dbReference type="GO" id="GO:0046464">
    <property type="term" value="P:acylglycerol catabolic process"/>
    <property type="evidence" value="ECO:0007669"/>
    <property type="project" value="TreeGrafter"/>
</dbReference>